<dbReference type="SUPFAM" id="SSF50475">
    <property type="entry name" value="FMN-binding split barrel"/>
    <property type="match status" value="1"/>
</dbReference>
<dbReference type="Gene3D" id="2.30.110.10">
    <property type="entry name" value="Electron Transport, Fmn-binding Protein, Chain A"/>
    <property type="match status" value="1"/>
</dbReference>
<dbReference type="PANTHER" id="PTHR34071:SF2">
    <property type="entry name" value="FLAVIN-NUCLEOTIDE-BINDING PROTEIN"/>
    <property type="match status" value="1"/>
</dbReference>
<dbReference type="RefSeq" id="WP_066236573.1">
    <property type="nucleotide sequence ID" value="NZ_LSGP01000001.1"/>
</dbReference>
<dbReference type="InterPro" id="IPR024747">
    <property type="entry name" value="Pyridox_Oxase-rel"/>
</dbReference>
<evidence type="ECO:0008006" key="3">
    <source>
        <dbReference type="Google" id="ProtNLM"/>
    </source>
</evidence>
<dbReference type="Pfam" id="PF12900">
    <property type="entry name" value="Pyridox_ox_2"/>
    <property type="match status" value="1"/>
</dbReference>
<reference evidence="1 2" key="1">
    <citation type="submission" date="2016-02" db="EMBL/GenBank/DDBJ databases">
        <title>Anaerosporomusa subterraneum gen. nov., sp. nov., a spore-forming obligate anaerobe isolated from saprolite.</title>
        <authorList>
            <person name="Choi J.K."/>
            <person name="Shah M."/>
            <person name="Yee N."/>
        </authorList>
    </citation>
    <scope>NUCLEOTIDE SEQUENCE [LARGE SCALE GENOMIC DNA]</scope>
    <source>
        <strain evidence="1 2">RU4</strain>
    </source>
</reference>
<dbReference type="EMBL" id="LSGP01000001">
    <property type="protein sequence ID" value="KYZ77996.1"/>
    <property type="molecule type" value="Genomic_DNA"/>
</dbReference>
<comment type="caution">
    <text evidence="1">The sequence shown here is derived from an EMBL/GenBank/DDBJ whole genome shotgun (WGS) entry which is preliminary data.</text>
</comment>
<dbReference type="InterPro" id="IPR012349">
    <property type="entry name" value="Split_barrel_FMN-bd"/>
</dbReference>
<dbReference type="OrthoDB" id="9790745at2"/>
<accession>A0A154BVI8</accession>
<dbReference type="Proteomes" id="UP000076268">
    <property type="component" value="Unassembled WGS sequence"/>
</dbReference>
<proteinExistence type="predicted"/>
<keyword evidence="2" id="KW-1185">Reference proteome</keyword>
<name>A0A154BVI8_ANASB</name>
<dbReference type="PANTHER" id="PTHR34071">
    <property type="entry name" value="5-NITROIMIDAZOLE ANTIBIOTICS RESISTANCE PROTEIN, NIMA-FAMILY-RELATED PROTEIN-RELATED"/>
    <property type="match status" value="1"/>
</dbReference>
<sequence length="151" mass="17312">MRRQDLALTREETLAIIDETQYAVLCLTDPDGQPYGLPMDYVRQGDSLYFHGSQQGRKIDAMKSNPRVCAVIVGETEIIPTRFGREYKTAIAEGKVELINEPEVKRQVMTWVVERKSPDNIEKGKFVIEKMLDRVLVYKMYMETVSGKHGL</sequence>
<organism evidence="1 2">
    <name type="scientific">Anaerosporomusa subterranea</name>
    <dbReference type="NCBI Taxonomy" id="1794912"/>
    <lineage>
        <taxon>Bacteria</taxon>
        <taxon>Bacillati</taxon>
        <taxon>Bacillota</taxon>
        <taxon>Negativicutes</taxon>
        <taxon>Acetonemataceae</taxon>
        <taxon>Anaerosporomusa</taxon>
    </lineage>
</organism>
<gene>
    <name evidence="1" type="ORF">AXX12_00165</name>
</gene>
<dbReference type="STRING" id="1794912.AXX12_00165"/>
<protein>
    <recommendedName>
        <fullName evidence="3">MFS transporter</fullName>
    </recommendedName>
</protein>
<evidence type="ECO:0000313" key="1">
    <source>
        <dbReference type="EMBL" id="KYZ77996.1"/>
    </source>
</evidence>
<evidence type="ECO:0000313" key="2">
    <source>
        <dbReference type="Proteomes" id="UP000076268"/>
    </source>
</evidence>
<dbReference type="AlphaFoldDB" id="A0A154BVI8"/>